<reference evidence="2" key="1">
    <citation type="submission" date="2022-08" db="EMBL/GenBank/DDBJ databases">
        <authorList>
            <person name="Kallberg Y."/>
            <person name="Tangrot J."/>
            <person name="Rosling A."/>
        </authorList>
    </citation>
    <scope>NUCLEOTIDE SEQUENCE</scope>
    <source>
        <strain evidence="2">Wild A</strain>
    </source>
</reference>
<keyword evidence="3" id="KW-1185">Reference proteome</keyword>
<evidence type="ECO:0000313" key="2">
    <source>
        <dbReference type="EMBL" id="CAI2164071.1"/>
    </source>
</evidence>
<name>A0A9W4SCI3_9GLOM</name>
<dbReference type="AlphaFoldDB" id="A0A9W4SCI3"/>
<dbReference type="OrthoDB" id="2117820at2759"/>
<evidence type="ECO:0000256" key="1">
    <source>
        <dbReference type="SAM" id="MobiDB-lite"/>
    </source>
</evidence>
<dbReference type="Proteomes" id="UP001153678">
    <property type="component" value="Unassembled WGS sequence"/>
</dbReference>
<evidence type="ECO:0000313" key="3">
    <source>
        <dbReference type="Proteomes" id="UP001153678"/>
    </source>
</evidence>
<organism evidence="2 3">
    <name type="scientific">Funneliformis geosporum</name>
    <dbReference type="NCBI Taxonomy" id="1117311"/>
    <lineage>
        <taxon>Eukaryota</taxon>
        <taxon>Fungi</taxon>
        <taxon>Fungi incertae sedis</taxon>
        <taxon>Mucoromycota</taxon>
        <taxon>Glomeromycotina</taxon>
        <taxon>Glomeromycetes</taxon>
        <taxon>Glomerales</taxon>
        <taxon>Glomeraceae</taxon>
        <taxon>Funneliformis</taxon>
    </lineage>
</organism>
<protein>
    <submittedName>
        <fullName evidence="2">17374_t:CDS:1</fullName>
    </submittedName>
</protein>
<feature type="compositionally biased region" description="Pro residues" evidence="1">
    <location>
        <begin position="53"/>
        <end position="77"/>
    </location>
</feature>
<comment type="caution">
    <text evidence="2">The sequence shown here is derived from an EMBL/GenBank/DDBJ whole genome shotgun (WGS) entry which is preliminary data.</text>
</comment>
<gene>
    <name evidence="2" type="ORF">FWILDA_LOCUS1381</name>
</gene>
<accession>A0A9W4SCI3</accession>
<sequence>MRKSNQAIYLLNTFSPFNLKRLGIASSLARSKRPQLSKFTPGFTLRSSLSSTHPPPSPPEDPLPTPPPGFNSPVDTLPPPKKTGSSIIFPWLHGNQPPRIKQYPYPTANFWSSILSLLPIFIQHQLCKWLTARILTGAVSAVYFPEQFLQGVSLAARQVCESLSTPVERDDLRLMLTTRFYDRIINEVDKLESEKSKVTIDIPKIYGINIRDIWVTLGPRKAYSEKNREYRILNWMTLTLAIRKAQDDNINESRAKVAKSFSDGINFKVDVEIDAEVTYTLKSAKDEILIDDRSRRPVLFRFESPHFEPSDRIYYKVSSDLIEEPPVNWNWRVGDIDYLLEIEDLENEAREEKDLNQLED</sequence>
<dbReference type="EMBL" id="CAMKVN010000130">
    <property type="protein sequence ID" value="CAI2164071.1"/>
    <property type="molecule type" value="Genomic_DNA"/>
</dbReference>
<feature type="region of interest" description="Disordered" evidence="1">
    <location>
        <begin position="29"/>
        <end position="77"/>
    </location>
</feature>
<proteinExistence type="predicted"/>